<organism evidence="1 2">
    <name type="scientific">Malassezia equina</name>
    <dbReference type="NCBI Taxonomy" id="1381935"/>
    <lineage>
        <taxon>Eukaryota</taxon>
        <taxon>Fungi</taxon>
        <taxon>Dikarya</taxon>
        <taxon>Basidiomycota</taxon>
        <taxon>Ustilaginomycotina</taxon>
        <taxon>Malasseziomycetes</taxon>
        <taxon>Malasseziales</taxon>
        <taxon>Malasseziaceae</taxon>
        <taxon>Malassezia</taxon>
    </lineage>
</organism>
<dbReference type="EMBL" id="CP119900">
    <property type="protein sequence ID" value="WFD21981.1"/>
    <property type="molecule type" value="Genomic_DNA"/>
</dbReference>
<protein>
    <recommendedName>
        <fullName evidence="3">Methyltransferase-like protein 4</fullName>
    </recommendedName>
</protein>
<dbReference type="Proteomes" id="UP001214415">
    <property type="component" value="Chromosome 1"/>
</dbReference>
<reference evidence="1" key="1">
    <citation type="submission" date="2023-03" db="EMBL/GenBank/DDBJ databases">
        <title>Mating type loci evolution in Malassezia.</title>
        <authorList>
            <person name="Coelho M.A."/>
        </authorList>
    </citation>
    <scope>NUCLEOTIDE SEQUENCE</scope>
    <source>
        <strain evidence="1">CBS 12830</strain>
    </source>
</reference>
<sequence length="355" mass="38747">MPALGTAHGVPVTLVSVDEARSTPIWLDKPVVTRPYTPRPSGRASRAPASGLDAYSEAVLHESLACIRAYHAAQPHWWTCQARALCMAARPPCELPACVVAAEREPGTSRWAHVLHTNDTDAEVQVREARCTYVLPPRSAFLLTDLLPAQRREPHGWASVRALVHAHGGASVVVMDPPWPNWSAKRTQGYNTLLDLYELWRIRPALESLLGPDTLLAVWVTNAPRVQRFVAQKLMPALGLVHQATWAWLKVTAPTANAPPDSVVPLDCDARHFRRPYELVFLGARTPQAVPQRHMLVSVPLGHSAKPYLGGALNVHNPVVVELFARHVSAGRGTGVHISVGNEAVQGNEVRGMGM</sequence>
<name>A0AAF0IXN6_9BASI</name>
<accession>A0AAF0IXN6</accession>
<proteinExistence type="predicted"/>
<evidence type="ECO:0000313" key="2">
    <source>
        <dbReference type="Proteomes" id="UP001214415"/>
    </source>
</evidence>
<keyword evidence="2" id="KW-1185">Reference proteome</keyword>
<dbReference type="GO" id="GO:0005634">
    <property type="term" value="C:nucleus"/>
    <property type="evidence" value="ECO:0007669"/>
    <property type="project" value="TreeGrafter"/>
</dbReference>
<dbReference type="GO" id="GO:0008168">
    <property type="term" value="F:methyltransferase activity"/>
    <property type="evidence" value="ECO:0007669"/>
    <property type="project" value="TreeGrafter"/>
</dbReference>
<evidence type="ECO:0008006" key="3">
    <source>
        <dbReference type="Google" id="ProtNLM"/>
    </source>
</evidence>
<evidence type="ECO:0000313" key="1">
    <source>
        <dbReference type="EMBL" id="WFD21981.1"/>
    </source>
</evidence>
<dbReference type="InterPro" id="IPR007757">
    <property type="entry name" value="MT-A70-like"/>
</dbReference>
<dbReference type="PANTHER" id="PTHR12829:SF4">
    <property type="entry name" value="N(6)-ADENINE-SPECIFIC METHYLTRANSFERASE METTL4"/>
    <property type="match status" value="1"/>
</dbReference>
<dbReference type="PANTHER" id="PTHR12829">
    <property type="entry name" value="N6-ADENOSINE-METHYLTRANSFERASE"/>
    <property type="match status" value="1"/>
</dbReference>
<gene>
    <name evidence="1" type="ORF">MEQU1_000643</name>
</gene>
<dbReference type="Pfam" id="PF05063">
    <property type="entry name" value="MT-A70"/>
    <property type="match status" value="1"/>
</dbReference>
<dbReference type="AlphaFoldDB" id="A0AAF0IXN6"/>